<feature type="region of interest" description="Disordered" evidence="13">
    <location>
        <begin position="662"/>
        <end position="684"/>
    </location>
</feature>
<feature type="transmembrane region" description="Helical" evidence="14">
    <location>
        <begin position="33"/>
        <end position="52"/>
    </location>
</feature>
<keyword evidence="18" id="KW-1185">Reference proteome</keyword>
<dbReference type="GO" id="GO:0008559">
    <property type="term" value="F:ABC-type xenobiotic transporter activity"/>
    <property type="evidence" value="ECO:0007669"/>
    <property type="project" value="UniProtKB-EC"/>
</dbReference>
<feature type="transmembrane region" description="Helical" evidence="14">
    <location>
        <begin position="471"/>
        <end position="490"/>
    </location>
</feature>
<dbReference type="InterPro" id="IPR017871">
    <property type="entry name" value="ABC_transporter-like_CS"/>
</dbReference>
<dbReference type="GO" id="GO:0016887">
    <property type="term" value="F:ATP hydrolysis activity"/>
    <property type="evidence" value="ECO:0007669"/>
    <property type="project" value="InterPro"/>
</dbReference>
<dbReference type="PROSITE" id="PS00211">
    <property type="entry name" value="ABC_TRANSPORTER_1"/>
    <property type="match status" value="2"/>
</dbReference>
<feature type="transmembrane region" description="Helical" evidence="14">
    <location>
        <begin position="1225"/>
        <end position="1249"/>
    </location>
</feature>
<feature type="transmembrane region" description="Helical" evidence="14">
    <location>
        <begin position="64"/>
        <end position="88"/>
    </location>
</feature>
<evidence type="ECO:0000313" key="18">
    <source>
        <dbReference type="Proteomes" id="UP001152799"/>
    </source>
</evidence>
<dbReference type="InterPro" id="IPR011527">
    <property type="entry name" value="ABC1_TM_dom"/>
</dbReference>
<keyword evidence="7" id="KW-0547">Nucleotide-binding</keyword>
<feature type="domain" description="ABC transmembrane type-1" evidence="16">
    <location>
        <begin position="333"/>
        <end position="612"/>
    </location>
</feature>
<dbReference type="FunFam" id="3.40.50.300:FF:000973">
    <property type="entry name" value="Multidrug resistance-associated protein 4"/>
    <property type="match status" value="1"/>
</dbReference>
<comment type="similarity">
    <text evidence="2">Belongs to the ABC transporter superfamily. ABCC family. Conjugate transporter (TC 3.A.1.208) subfamily.</text>
</comment>
<accession>A0A9N9MJA2</accession>
<feature type="transmembrane region" description="Helical" evidence="14">
    <location>
        <begin position="1198"/>
        <end position="1219"/>
    </location>
</feature>
<dbReference type="Gene3D" id="1.20.1560.10">
    <property type="entry name" value="ABC transporter type 1, transmembrane domain"/>
    <property type="match status" value="2"/>
</dbReference>
<dbReference type="InterPro" id="IPR036640">
    <property type="entry name" value="ABC1_TM_sf"/>
</dbReference>
<dbReference type="Proteomes" id="UP001152799">
    <property type="component" value="Chromosome 2"/>
</dbReference>
<dbReference type="SMART" id="SM00382">
    <property type="entry name" value="AAA"/>
    <property type="match status" value="2"/>
</dbReference>
<dbReference type="InterPro" id="IPR050173">
    <property type="entry name" value="ABC_transporter_C-like"/>
</dbReference>
<evidence type="ECO:0000256" key="13">
    <source>
        <dbReference type="SAM" id="MobiDB-lite"/>
    </source>
</evidence>
<dbReference type="CDD" id="cd18605">
    <property type="entry name" value="ABC_6TM_MRP7_D2_like"/>
    <property type="match status" value="1"/>
</dbReference>
<comment type="subcellular location">
    <subcellularLocation>
        <location evidence="1">Membrane</location>
        <topology evidence="1">Multi-pass membrane protein</topology>
    </subcellularLocation>
</comment>
<dbReference type="Pfam" id="PF00005">
    <property type="entry name" value="ABC_tran"/>
    <property type="match status" value="2"/>
</dbReference>
<sequence>MTLNWNLTSLCGDEGLEIWNAQRHDLGLCFQQLVLDIPILGLLAIFSSYYLGRSDGTVARGRPQLIAINIRCFLTILLALLPLVQIYVFRFRTLEIIPKVAYFLSAVQGFAWFVHFFYNLSLRRKFGKSPRGPTIICVLWSSIFVLTVISLRSHLLILKTTAVPVFSQYLAYGMSLCYLILQIFYALSLLPGEGETRLLNFNNSYVEISGENQPLLGTNAYVRFSEEGDPTYLGVALENTTWLSKLLFSWVEPLMLKGSEGQLKSSDDLYDLPVSLNCATVSGELDRALYEQKHPIQELQPITEHVRNVSANNSDFFLLKALHKVFWLEFYSVGILKLVADLAGFGGPMLLNKLINFIETKEEEISWGYLYACGLMATTLVTSLCDCHFNFLISKVTFRMRSAIVTMIYKKTLSVNSAELNGRFSVGEIVNFMSTDCDRIVNSCPSFHALWSIPFQLAVTLYLLYSQVGLAFVAGLLFSIVLIPINKLIANKIGQLSTKLMEHKDSRVKIITEVLRGIRSIKLHVWEDHFLRQISRTRSQELKYLKGRKYLDALCVYFWATTPVVICILTFVTYVLLGNKLTAATVFTSVALLNMLIAPLNAFPWVLNGLTEAWVSIKRIQKLLQLENLDLITYYKPLEEADMYDLVMVNAGFNYGKELSDEERSNLHQRQSRKGKGRGKNRGVNLNPDHPFVLKGLDLKIRKGEFIGVMGPVGSGKSSLLSAILAELSINTGTISISQVDSGFGYVTQQPWLQRGTLKDNVLFGKSYDESKYRSVMFACGLMEDINVLPNGDMTGVGEGGMTLSGGQKARVALARAVYQDKCVYLLDDVLSAVDRNVAKHIFQHCILGLLKEKTKILCTHHVQFLAYANRIFVMEDGLIKRQGKPSEVLRDIDNSLVIDLELGESIRSGDSLLDSGAFSTPDSIKNNDILLNEEVSETGNLKFSVYASYWSSIGHLLCLSILLSIVSMQISRNMTDWWLAEWVSNDQTKNGTNITLLEPILMANLEDSSTTPFLKIYVELALVNSVLTLIRAFLFAYGGIVAAQKFHKYLLKSVLKGKSHFFDITPVGRLLNRFSSDTYTIDDSLPFILNLLLAQFFGLLGSLGITIYGLPWICMFLVPLVPVYHWLQNYYRLTSRELKRICSVTLSPVYSHFNETLQGLTTINAMRANQRFKRENQLYVDANIKAQFASQIAIRWLGLRLQFIGVAIVSGVSFIAVVQHQYDVANAGFIGLAISYALSVTSLLSGVVNAFTETEREMIAVERVNQYVNEIPLETSHFIMEPPFGWPTQGVISFSNVFLKYREHLAPSLKHITFETRPSEKVGVVGRTGAGKSSLISALFRLTEICKGDICIDSVNIQRMSLASLRSRLFCIPQDPFLFSGTLKDNLDPLQEFREQDIWSALSKVNLEVTLKNLGGLSKIVEGGGANFSVGQKQLICLARAVLHNCKILCIDEATANVDQETDRQIQITLRSAFRKSTVITIAHRLQTIMDSDRVLVLQDGEIVEFDSPDSLLNNSESHFSQLVNQD</sequence>
<evidence type="ECO:0000313" key="17">
    <source>
        <dbReference type="EMBL" id="CAG9765420.1"/>
    </source>
</evidence>
<proteinExistence type="inferred from homology"/>
<evidence type="ECO:0000256" key="9">
    <source>
        <dbReference type="ARBA" id="ARBA00022967"/>
    </source>
</evidence>
<dbReference type="GO" id="GO:0016020">
    <property type="term" value="C:membrane"/>
    <property type="evidence" value="ECO:0007669"/>
    <property type="project" value="UniProtKB-SubCell"/>
</dbReference>
<dbReference type="FunFam" id="1.20.1560.10:FF:000037">
    <property type="entry name" value="ATP-binding cassette subfamily C member 10"/>
    <property type="match status" value="1"/>
</dbReference>
<evidence type="ECO:0000256" key="6">
    <source>
        <dbReference type="ARBA" id="ARBA00022737"/>
    </source>
</evidence>
<evidence type="ECO:0000259" key="15">
    <source>
        <dbReference type="PROSITE" id="PS50893"/>
    </source>
</evidence>
<gene>
    <name evidence="17" type="ORF">CEUTPL_LOCUS6026</name>
</gene>
<dbReference type="Pfam" id="PF00664">
    <property type="entry name" value="ABC_membrane"/>
    <property type="match status" value="2"/>
</dbReference>
<dbReference type="InterPro" id="IPR027417">
    <property type="entry name" value="P-loop_NTPase"/>
</dbReference>
<evidence type="ECO:0000256" key="4">
    <source>
        <dbReference type="ARBA" id="ARBA00022448"/>
    </source>
</evidence>
<feature type="transmembrane region" description="Helical" evidence="14">
    <location>
        <begin position="169"/>
        <end position="190"/>
    </location>
</feature>
<evidence type="ECO:0000256" key="12">
    <source>
        <dbReference type="ARBA" id="ARBA00034018"/>
    </source>
</evidence>
<evidence type="ECO:0000256" key="7">
    <source>
        <dbReference type="ARBA" id="ARBA00022741"/>
    </source>
</evidence>
<comment type="catalytic activity">
    <reaction evidence="12">
        <text>ATP + H2O + xenobioticSide 1 = ADP + phosphate + xenobioticSide 2.</text>
        <dbReference type="EC" id="7.6.2.2"/>
    </reaction>
</comment>
<dbReference type="GO" id="GO:0005524">
    <property type="term" value="F:ATP binding"/>
    <property type="evidence" value="ECO:0007669"/>
    <property type="project" value="UniProtKB-KW"/>
</dbReference>
<feature type="domain" description="ABC transporter" evidence="15">
    <location>
        <begin position="1293"/>
        <end position="1526"/>
    </location>
</feature>
<protein>
    <recommendedName>
        <fullName evidence="3">ABC-type xenobiotic transporter</fullName>
        <ecNumber evidence="3">7.6.2.2</ecNumber>
    </recommendedName>
</protein>
<dbReference type="SUPFAM" id="SSF90123">
    <property type="entry name" value="ABC transporter transmembrane region"/>
    <property type="match status" value="2"/>
</dbReference>
<feature type="transmembrane region" description="Helical" evidence="14">
    <location>
        <begin position="369"/>
        <end position="393"/>
    </location>
</feature>
<dbReference type="CDD" id="cd18598">
    <property type="entry name" value="ABC_6TM_MRP7_D1_like"/>
    <property type="match status" value="1"/>
</dbReference>
<evidence type="ECO:0000256" key="14">
    <source>
        <dbReference type="SAM" id="Phobius"/>
    </source>
</evidence>
<keyword evidence="5 14" id="KW-0812">Transmembrane</keyword>
<feature type="transmembrane region" description="Helical" evidence="14">
    <location>
        <begin position="950"/>
        <end position="971"/>
    </location>
</feature>
<evidence type="ECO:0000256" key="3">
    <source>
        <dbReference type="ARBA" id="ARBA00012191"/>
    </source>
</evidence>
<dbReference type="PROSITE" id="PS50929">
    <property type="entry name" value="ABC_TM1F"/>
    <property type="match status" value="2"/>
</dbReference>
<dbReference type="EMBL" id="OU892278">
    <property type="protein sequence ID" value="CAG9765420.1"/>
    <property type="molecule type" value="Genomic_DNA"/>
</dbReference>
<keyword evidence="4" id="KW-0813">Transport</keyword>
<feature type="transmembrane region" description="Helical" evidence="14">
    <location>
        <begin position="554"/>
        <end position="577"/>
    </location>
</feature>
<evidence type="ECO:0000256" key="2">
    <source>
        <dbReference type="ARBA" id="ARBA00009726"/>
    </source>
</evidence>
<feature type="domain" description="ABC transporter" evidence="15">
    <location>
        <begin position="679"/>
        <end position="902"/>
    </location>
</feature>
<feature type="transmembrane region" description="Helical" evidence="14">
    <location>
        <begin position="583"/>
        <end position="607"/>
    </location>
</feature>
<dbReference type="Gene3D" id="3.40.50.300">
    <property type="entry name" value="P-loop containing nucleotide triphosphate hydrolases"/>
    <property type="match status" value="2"/>
</dbReference>
<evidence type="ECO:0000256" key="8">
    <source>
        <dbReference type="ARBA" id="ARBA00022840"/>
    </source>
</evidence>
<evidence type="ECO:0000259" key="16">
    <source>
        <dbReference type="PROSITE" id="PS50929"/>
    </source>
</evidence>
<feature type="transmembrane region" description="Helical" evidence="14">
    <location>
        <begin position="1022"/>
        <end position="1044"/>
    </location>
</feature>
<evidence type="ECO:0000256" key="5">
    <source>
        <dbReference type="ARBA" id="ARBA00022692"/>
    </source>
</evidence>
<evidence type="ECO:0000256" key="11">
    <source>
        <dbReference type="ARBA" id="ARBA00023136"/>
    </source>
</evidence>
<feature type="transmembrane region" description="Helical" evidence="14">
    <location>
        <begin position="326"/>
        <end position="349"/>
    </location>
</feature>
<dbReference type="FunFam" id="1.20.1560.10:FF:000113">
    <property type="entry name" value="ABC transporter, putative"/>
    <property type="match status" value="1"/>
</dbReference>
<dbReference type="CDD" id="cd03250">
    <property type="entry name" value="ABCC_MRP_domain1"/>
    <property type="match status" value="1"/>
</dbReference>
<feature type="compositionally biased region" description="Basic residues" evidence="13">
    <location>
        <begin position="670"/>
        <end position="681"/>
    </location>
</feature>
<dbReference type="CDD" id="cd03244">
    <property type="entry name" value="ABCC_MRP_domain2"/>
    <property type="match status" value="1"/>
</dbReference>
<dbReference type="SUPFAM" id="SSF52540">
    <property type="entry name" value="P-loop containing nucleoside triphosphate hydrolases"/>
    <property type="match status" value="2"/>
</dbReference>
<feature type="domain" description="ABC transmembrane type-1" evidence="16">
    <location>
        <begin position="957"/>
        <end position="1257"/>
    </location>
</feature>
<name>A0A9N9MJA2_9CUCU</name>
<keyword evidence="9" id="KW-1278">Translocase</keyword>
<organism evidence="17 18">
    <name type="scientific">Ceutorhynchus assimilis</name>
    <name type="common">cabbage seed weevil</name>
    <dbReference type="NCBI Taxonomy" id="467358"/>
    <lineage>
        <taxon>Eukaryota</taxon>
        <taxon>Metazoa</taxon>
        <taxon>Ecdysozoa</taxon>
        <taxon>Arthropoda</taxon>
        <taxon>Hexapoda</taxon>
        <taxon>Insecta</taxon>
        <taxon>Pterygota</taxon>
        <taxon>Neoptera</taxon>
        <taxon>Endopterygota</taxon>
        <taxon>Coleoptera</taxon>
        <taxon>Polyphaga</taxon>
        <taxon>Cucujiformia</taxon>
        <taxon>Curculionidae</taxon>
        <taxon>Ceutorhynchinae</taxon>
        <taxon>Ceutorhynchus</taxon>
    </lineage>
</organism>
<feature type="transmembrane region" description="Helical" evidence="14">
    <location>
        <begin position="100"/>
        <end position="122"/>
    </location>
</feature>
<dbReference type="PANTHER" id="PTHR24223">
    <property type="entry name" value="ATP-BINDING CASSETTE SUB-FAMILY C"/>
    <property type="match status" value="1"/>
</dbReference>
<dbReference type="OrthoDB" id="6500128at2759"/>
<dbReference type="PANTHER" id="PTHR24223:SF330">
    <property type="entry name" value="ATP-BINDING CASSETTE SUB-FAMILY C MEMBER 10"/>
    <property type="match status" value="1"/>
</dbReference>
<evidence type="ECO:0000256" key="10">
    <source>
        <dbReference type="ARBA" id="ARBA00022989"/>
    </source>
</evidence>
<dbReference type="InterPro" id="IPR003593">
    <property type="entry name" value="AAA+_ATPase"/>
</dbReference>
<feature type="transmembrane region" description="Helical" evidence="14">
    <location>
        <begin position="1110"/>
        <end position="1128"/>
    </location>
</feature>
<dbReference type="FunFam" id="3.40.50.300:FF:000163">
    <property type="entry name" value="Multidrug resistance-associated protein member 4"/>
    <property type="match status" value="1"/>
</dbReference>
<reference evidence="17" key="1">
    <citation type="submission" date="2022-01" db="EMBL/GenBank/DDBJ databases">
        <authorList>
            <person name="King R."/>
        </authorList>
    </citation>
    <scope>NUCLEOTIDE SEQUENCE</scope>
</reference>
<keyword evidence="6" id="KW-0677">Repeat</keyword>
<keyword evidence="11 14" id="KW-0472">Membrane</keyword>
<dbReference type="EC" id="7.6.2.2" evidence="3"/>
<keyword evidence="10 14" id="KW-1133">Transmembrane helix</keyword>
<dbReference type="PROSITE" id="PS50893">
    <property type="entry name" value="ABC_TRANSPORTER_2"/>
    <property type="match status" value="2"/>
</dbReference>
<keyword evidence="8" id="KW-0067">ATP-binding</keyword>
<evidence type="ECO:0000256" key="1">
    <source>
        <dbReference type="ARBA" id="ARBA00004141"/>
    </source>
</evidence>
<dbReference type="InterPro" id="IPR003439">
    <property type="entry name" value="ABC_transporter-like_ATP-bd"/>
</dbReference>
<feature type="transmembrane region" description="Helical" evidence="14">
    <location>
        <begin position="134"/>
        <end position="157"/>
    </location>
</feature>